<reference evidence="2 3" key="1">
    <citation type="journal article" date="2015" name="Antonie Van Leeuwenhoek">
        <title>Lampropedia puyangensis sp. nov., isolated from symptomatic bark of Populus ? euramericana canker and emended description of Lampropedia hyalina (Ehrenberg 1832) Lee et al. 2004.</title>
        <authorList>
            <person name="Li Y."/>
            <person name="Wang T."/>
            <person name="Piao C.G."/>
            <person name="Wang L.F."/>
            <person name="Tian G.Z."/>
            <person name="Zhu T.H."/>
            <person name="Guo M.W."/>
        </authorList>
    </citation>
    <scope>NUCLEOTIDE SEQUENCE [LARGE SCALE GENOMIC DNA]</scope>
    <source>
        <strain evidence="2 3">2-bin</strain>
    </source>
</reference>
<comment type="caution">
    <text evidence="2">The sequence shown here is derived from an EMBL/GenBank/DDBJ whole genome shotgun (WGS) entry which is preliminary data.</text>
</comment>
<feature type="transmembrane region" description="Helical" evidence="1">
    <location>
        <begin position="26"/>
        <end position="45"/>
    </location>
</feature>
<accession>A0A4S8FER4</accession>
<organism evidence="2 3">
    <name type="scientific">Lampropedia puyangensis</name>
    <dbReference type="NCBI Taxonomy" id="1330072"/>
    <lineage>
        <taxon>Bacteria</taxon>
        <taxon>Pseudomonadati</taxon>
        <taxon>Pseudomonadota</taxon>
        <taxon>Betaproteobacteria</taxon>
        <taxon>Burkholderiales</taxon>
        <taxon>Comamonadaceae</taxon>
        <taxon>Lampropedia</taxon>
    </lineage>
</organism>
<keyword evidence="3" id="KW-1185">Reference proteome</keyword>
<keyword evidence="1" id="KW-1133">Transmembrane helix</keyword>
<dbReference type="EMBL" id="STFG01000001">
    <property type="protein sequence ID" value="THU05365.1"/>
    <property type="molecule type" value="Genomic_DNA"/>
</dbReference>
<keyword evidence="1" id="KW-0472">Membrane</keyword>
<dbReference type="RefSeq" id="WP_136572075.1">
    <property type="nucleotide sequence ID" value="NZ_STFG01000001.1"/>
</dbReference>
<evidence type="ECO:0000313" key="2">
    <source>
        <dbReference type="EMBL" id="THU05365.1"/>
    </source>
</evidence>
<dbReference type="Proteomes" id="UP000308917">
    <property type="component" value="Unassembled WGS sequence"/>
</dbReference>
<gene>
    <name evidence="2" type="ORF">E9531_02175</name>
</gene>
<dbReference type="OrthoDB" id="8689816at2"/>
<keyword evidence="1" id="KW-0812">Transmembrane</keyword>
<name>A0A4S8FER4_9BURK</name>
<protein>
    <submittedName>
        <fullName evidence="2">TIGR04438 family Trp-rich protein</fullName>
    </submittedName>
</protein>
<proteinExistence type="predicted"/>
<sequence length="82" mass="9877">MYLLGLSLILLAMKYFEVGPIANWPWWWIAVPFGLTAVWWTWADWSGYTKRKVMEKENAKKNARIQRDRDRLGLNIHRKKNK</sequence>
<dbReference type="NCBIfam" id="TIGR04438">
    <property type="entry name" value="small_Trp_rich"/>
    <property type="match status" value="1"/>
</dbReference>
<dbReference type="AlphaFoldDB" id="A0A4S8FER4"/>
<dbReference type="InterPro" id="IPR031044">
    <property type="entry name" value="Small_Trp_rich"/>
</dbReference>
<evidence type="ECO:0000313" key="3">
    <source>
        <dbReference type="Proteomes" id="UP000308917"/>
    </source>
</evidence>
<evidence type="ECO:0000256" key="1">
    <source>
        <dbReference type="SAM" id="Phobius"/>
    </source>
</evidence>